<evidence type="ECO:0000313" key="2">
    <source>
        <dbReference type="Proteomes" id="UP001165064"/>
    </source>
</evidence>
<reference evidence="1" key="1">
    <citation type="submission" date="2023-04" db="EMBL/GenBank/DDBJ databases">
        <title>Ambrosiozyma monospora NBRC 10751.</title>
        <authorList>
            <person name="Ichikawa N."/>
            <person name="Sato H."/>
            <person name="Tonouchi N."/>
        </authorList>
    </citation>
    <scope>NUCLEOTIDE SEQUENCE</scope>
    <source>
        <strain evidence="1">NBRC 10751</strain>
    </source>
</reference>
<dbReference type="Proteomes" id="UP001165064">
    <property type="component" value="Unassembled WGS sequence"/>
</dbReference>
<organism evidence="1 2">
    <name type="scientific">Ambrosiozyma monospora</name>
    <name type="common">Yeast</name>
    <name type="synonym">Endomycopsis monosporus</name>
    <dbReference type="NCBI Taxonomy" id="43982"/>
    <lineage>
        <taxon>Eukaryota</taxon>
        <taxon>Fungi</taxon>
        <taxon>Dikarya</taxon>
        <taxon>Ascomycota</taxon>
        <taxon>Saccharomycotina</taxon>
        <taxon>Pichiomycetes</taxon>
        <taxon>Pichiales</taxon>
        <taxon>Pichiaceae</taxon>
        <taxon>Ambrosiozyma</taxon>
    </lineage>
</organism>
<evidence type="ECO:0000313" key="1">
    <source>
        <dbReference type="EMBL" id="GME80154.1"/>
    </source>
</evidence>
<protein>
    <submittedName>
        <fullName evidence="1">Unnamed protein product</fullName>
    </submittedName>
</protein>
<keyword evidence="2" id="KW-1185">Reference proteome</keyword>
<gene>
    <name evidence="1" type="ORF">Amon02_000431200</name>
</gene>
<dbReference type="EMBL" id="BSXS01002924">
    <property type="protein sequence ID" value="GME80154.1"/>
    <property type="molecule type" value="Genomic_DNA"/>
</dbReference>
<comment type="caution">
    <text evidence="1">The sequence shown here is derived from an EMBL/GenBank/DDBJ whole genome shotgun (WGS) entry which is preliminary data.</text>
</comment>
<name>A0ACB5T3E7_AMBMO</name>
<sequence length="406" mass="44918">MPLMPSPSDLPRIYRKEITWGRHLQPEEEELDVSRTLSRSANRINEAAVLPSGEKSYWPIFTAGAGLFSDGYVNNSISTAGTCLKKLYGDQYTKSTAQKNVSSIVFVGTVIGQLSFGVFSDYISRKAGMLVSSGGLIIFAILCAGAWGVGTESQVGGNAGGLFAALTAYRFFLGIFIGAEYPTGSAACAEASALLPAGKRNRYFAWFTNFMIDFGFVTSAFVPMVMLWICSPKHLQPIWRVTLGLGAIPPLSLFLMRLKFKEGKQFQKLNFKKVQVPWLLVIKYYWFRLLIVSIIWWIYDFSAYAFGIYSTPILDAIIPDGDMYKSFGWNVVFNLFYIPGAFLGAIFTDWIGPRLTLATGVFLQAIIGYIMAGIYHHLKSHIAGFVVVYGIFMTLGEFGPGDNIGF</sequence>
<accession>A0ACB5T3E7</accession>
<proteinExistence type="predicted"/>